<evidence type="ECO:0000256" key="2">
    <source>
        <dbReference type="ARBA" id="ARBA00022691"/>
    </source>
</evidence>
<comment type="cofactor">
    <cofactor evidence="1">
        <name>[4Fe-4S] cluster</name>
        <dbReference type="ChEBI" id="CHEBI:49883"/>
    </cofactor>
</comment>
<dbReference type="Gene3D" id="3.20.20.70">
    <property type="entry name" value="Aldolase class I"/>
    <property type="match status" value="1"/>
</dbReference>
<keyword evidence="4" id="KW-0408">Iron</keyword>
<gene>
    <name evidence="7" type="ORF">DET55_108175</name>
</gene>
<dbReference type="SFLD" id="SFLDG01082">
    <property type="entry name" value="B12-binding_domain_containing"/>
    <property type="match status" value="1"/>
</dbReference>
<dbReference type="SMART" id="SM00729">
    <property type="entry name" value="Elp3"/>
    <property type="match status" value="1"/>
</dbReference>
<reference evidence="7 8" key="1">
    <citation type="submission" date="2018-08" db="EMBL/GenBank/DDBJ databases">
        <title>Freshwater and sediment microbial communities from various areas in North America, analyzing microbe dynamics in response to fracking.</title>
        <authorList>
            <person name="Lamendella R."/>
        </authorList>
    </citation>
    <scope>NUCLEOTIDE SEQUENCE [LARGE SCALE GENOMIC DNA]</scope>
    <source>
        <strain evidence="7 8">DB-1</strain>
    </source>
</reference>
<dbReference type="AlphaFoldDB" id="A0A3D9VB89"/>
<protein>
    <submittedName>
        <fullName evidence="7">Radical SAM superfamily enzyme YgiQ (UPF0313 family)</fullName>
    </submittedName>
</protein>
<dbReference type="InterPro" id="IPR006638">
    <property type="entry name" value="Elp3/MiaA/NifB-like_rSAM"/>
</dbReference>
<dbReference type="PROSITE" id="PS51918">
    <property type="entry name" value="RADICAL_SAM"/>
    <property type="match status" value="1"/>
</dbReference>
<keyword evidence="2" id="KW-0949">S-adenosyl-L-methionine</keyword>
<accession>A0A3D9VB89</accession>
<dbReference type="CDD" id="cd01335">
    <property type="entry name" value="Radical_SAM"/>
    <property type="match status" value="1"/>
</dbReference>
<evidence type="ECO:0000313" key="8">
    <source>
        <dbReference type="Proteomes" id="UP000256530"/>
    </source>
</evidence>
<dbReference type="RefSeq" id="WP_113937718.1">
    <property type="nucleotide sequence ID" value="NZ_JBNNVF010000001.1"/>
</dbReference>
<evidence type="ECO:0000313" key="7">
    <source>
        <dbReference type="EMBL" id="REF38546.1"/>
    </source>
</evidence>
<organism evidence="7 8">
    <name type="scientific">Bacillus mycoides</name>
    <dbReference type="NCBI Taxonomy" id="1405"/>
    <lineage>
        <taxon>Bacteria</taxon>
        <taxon>Bacillati</taxon>
        <taxon>Bacillota</taxon>
        <taxon>Bacilli</taxon>
        <taxon>Bacillales</taxon>
        <taxon>Bacillaceae</taxon>
        <taxon>Bacillus</taxon>
        <taxon>Bacillus cereus group</taxon>
    </lineage>
</organism>
<dbReference type="Proteomes" id="UP000256530">
    <property type="component" value="Unassembled WGS sequence"/>
</dbReference>
<dbReference type="InterPro" id="IPR051198">
    <property type="entry name" value="BchE-like"/>
</dbReference>
<proteinExistence type="predicted"/>
<evidence type="ECO:0000256" key="4">
    <source>
        <dbReference type="ARBA" id="ARBA00023004"/>
    </source>
</evidence>
<evidence type="ECO:0000259" key="6">
    <source>
        <dbReference type="PROSITE" id="PS51918"/>
    </source>
</evidence>
<keyword evidence="3" id="KW-0479">Metal-binding</keyword>
<dbReference type="EMBL" id="QTTY01000008">
    <property type="protein sequence ID" value="REF38546.1"/>
    <property type="molecule type" value="Genomic_DNA"/>
</dbReference>
<dbReference type="GO" id="GO:0003824">
    <property type="term" value="F:catalytic activity"/>
    <property type="evidence" value="ECO:0007669"/>
    <property type="project" value="InterPro"/>
</dbReference>
<dbReference type="Pfam" id="PF04055">
    <property type="entry name" value="Radical_SAM"/>
    <property type="match status" value="1"/>
</dbReference>
<name>A0A3D9VB89_BACMY</name>
<evidence type="ECO:0000256" key="1">
    <source>
        <dbReference type="ARBA" id="ARBA00001966"/>
    </source>
</evidence>
<keyword evidence="5" id="KW-0411">Iron-sulfur</keyword>
<evidence type="ECO:0000256" key="3">
    <source>
        <dbReference type="ARBA" id="ARBA00022723"/>
    </source>
</evidence>
<dbReference type="InterPro" id="IPR058240">
    <property type="entry name" value="rSAM_sf"/>
</dbReference>
<dbReference type="SFLD" id="SFLDS00029">
    <property type="entry name" value="Radical_SAM"/>
    <property type="match status" value="1"/>
</dbReference>
<evidence type="ECO:0000256" key="5">
    <source>
        <dbReference type="ARBA" id="ARBA00023014"/>
    </source>
</evidence>
<dbReference type="GO" id="GO:0046872">
    <property type="term" value="F:metal ion binding"/>
    <property type="evidence" value="ECO:0007669"/>
    <property type="project" value="UniProtKB-KW"/>
</dbReference>
<comment type="caution">
    <text evidence="7">The sequence shown here is derived from an EMBL/GenBank/DDBJ whole genome shotgun (WGS) entry which is preliminary data.</text>
</comment>
<feature type="domain" description="Radical SAM core" evidence="6">
    <location>
        <begin position="190"/>
        <end position="427"/>
    </location>
</feature>
<dbReference type="InterPro" id="IPR007197">
    <property type="entry name" value="rSAM"/>
</dbReference>
<sequence length="562" mass="65844">MADILMLVSGRHYVENEVFQVENHYLSFGAAVLEKHNYDVKVYDFNLNPQEYNIQDLINEKPKLIIVFTHLNSYDWEPNKKLIELISKEEAFKETHLSLWIQSPNHFHEYLIDGIVDSLYLGNIGEEQSIVRYVSSVLENCVKDSPATVFLQNGSIKINKPLPLSSQEELNELPYYKRYQFENLKKEKKPFNNLLCLIRSSYGCYGKCTFCQVQSFADFYERYNWRIMSPGRVVDEIENVNKEYGVKFFYFGDPLFIGPGKKGKKYAKEIAREIMRRNIDVKFFLYARADTVDDETIKILKEAGLTTILLGLESFSQTQLNRYTKGTKVKTNMRAIDICKKYDIYIHPGFILFDAETTIEELEENIVNLKEICKTKGWLFSKPEKLIGGVLFVTEGTPSHLEYTKKGFLYNQSAEHIENVDKHALKRNHSEAFIYQNSKLATIAHACGLVRGEIGRQILINQKYRTSCLKRISENPNHQQSHEELKKLIEWNKYLAKFTVETLSYIVEQLKDEEEHEIKQFEVLDSVWESFMKYNTYFLGKEKALIHSLEKYQEIKREYVTN</sequence>
<dbReference type="PANTHER" id="PTHR43409">
    <property type="entry name" value="ANAEROBIC MAGNESIUM-PROTOPORPHYRIN IX MONOMETHYL ESTER CYCLASE-RELATED"/>
    <property type="match status" value="1"/>
</dbReference>
<dbReference type="InterPro" id="IPR013785">
    <property type="entry name" value="Aldolase_TIM"/>
</dbReference>
<dbReference type="SUPFAM" id="SSF102114">
    <property type="entry name" value="Radical SAM enzymes"/>
    <property type="match status" value="1"/>
</dbReference>
<dbReference type="GO" id="GO:0051536">
    <property type="term" value="F:iron-sulfur cluster binding"/>
    <property type="evidence" value="ECO:0007669"/>
    <property type="project" value="UniProtKB-KW"/>
</dbReference>